<dbReference type="PROSITE" id="PS50005">
    <property type="entry name" value="TPR"/>
    <property type="match status" value="1"/>
</dbReference>
<dbReference type="InterPro" id="IPR019734">
    <property type="entry name" value="TPR_rpt"/>
</dbReference>
<dbReference type="SUPFAM" id="SSF48452">
    <property type="entry name" value="TPR-like"/>
    <property type="match status" value="1"/>
</dbReference>
<dbReference type="AlphaFoldDB" id="A0A069D764"/>
<dbReference type="EMBL" id="BAJS01000042">
    <property type="protein sequence ID" value="GAK38200.1"/>
    <property type="molecule type" value="Genomic_DNA"/>
</dbReference>
<keyword evidence="2" id="KW-0812">Transmembrane</keyword>
<dbReference type="Pfam" id="PF00515">
    <property type="entry name" value="TPR_1"/>
    <property type="match status" value="1"/>
</dbReference>
<keyword evidence="4" id="KW-1185">Reference proteome</keyword>
<reference evidence="3 4" key="1">
    <citation type="journal article" date="2015" name="Microbes Environ.">
        <title>Distribution and evolution of nitrogen fixation genes in the phylum bacteroidetes.</title>
        <authorList>
            <person name="Inoue J."/>
            <person name="Oshima K."/>
            <person name="Suda W."/>
            <person name="Sakamoto M."/>
            <person name="Iino T."/>
            <person name="Noda S."/>
            <person name="Hongoh Y."/>
            <person name="Hattori M."/>
            <person name="Ohkuma M."/>
        </authorList>
    </citation>
    <scope>NUCLEOTIDE SEQUENCE [LARGE SCALE GENOMIC DNA]</scope>
    <source>
        <strain evidence="3 4">JCM 15093</strain>
    </source>
</reference>
<dbReference type="STRING" id="1121097.GCA_000428125_01063"/>
<dbReference type="Proteomes" id="UP000027601">
    <property type="component" value="Unassembled WGS sequence"/>
</dbReference>
<dbReference type="InterPro" id="IPR011990">
    <property type="entry name" value="TPR-like_helical_dom_sf"/>
</dbReference>
<keyword evidence="2" id="KW-1133">Transmembrane helix</keyword>
<accession>A0A069D764</accession>
<keyword evidence="1" id="KW-0802">TPR repeat</keyword>
<feature type="transmembrane region" description="Helical" evidence="2">
    <location>
        <begin position="154"/>
        <end position="174"/>
    </location>
</feature>
<dbReference type="eggNOG" id="COG0457">
    <property type="taxonomic scope" value="Bacteria"/>
</dbReference>
<evidence type="ECO:0000256" key="2">
    <source>
        <dbReference type="SAM" id="Phobius"/>
    </source>
</evidence>
<gene>
    <name evidence="3" type="ORF">JCM15093_3520</name>
</gene>
<proteinExistence type="predicted"/>
<feature type="repeat" description="TPR" evidence="1">
    <location>
        <begin position="79"/>
        <end position="112"/>
    </location>
</feature>
<dbReference type="Gene3D" id="1.25.40.10">
    <property type="entry name" value="Tetratricopeptide repeat domain"/>
    <property type="match status" value="1"/>
</dbReference>
<sequence>MRKILFITFFILTYQVSHSQGSLEIDSLTNNDSIVNATSKLGSRNLVISKSLADSAYIRNDFTTAIQIYEMILRTGESADIYYNLGNSYYKIGDIAKAILNYERALILKPANKDIRSNLEIARAKTVDKVTDVPELFFITWLKSITNSMGIQSWAIIAISFFLLFIVSIYIFFFSTKIVARKTFFYFGLIFPCILRYSEYICCFSEKGSFE</sequence>
<protein>
    <submittedName>
        <fullName evidence="3">BatE protein</fullName>
    </submittedName>
</protein>
<evidence type="ECO:0000313" key="4">
    <source>
        <dbReference type="Proteomes" id="UP000027601"/>
    </source>
</evidence>
<evidence type="ECO:0000256" key="1">
    <source>
        <dbReference type="PROSITE-ProRule" id="PRU00339"/>
    </source>
</evidence>
<dbReference type="SMART" id="SM00028">
    <property type="entry name" value="TPR"/>
    <property type="match status" value="1"/>
</dbReference>
<dbReference type="PROSITE" id="PS50293">
    <property type="entry name" value="TPR_REGION"/>
    <property type="match status" value="1"/>
</dbReference>
<organism evidence="3 4">
    <name type="scientific">Bacteroides graminisolvens DSM 19988 = JCM 15093</name>
    <dbReference type="NCBI Taxonomy" id="1121097"/>
    <lineage>
        <taxon>Bacteria</taxon>
        <taxon>Pseudomonadati</taxon>
        <taxon>Bacteroidota</taxon>
        <taxon>Bacteroidia</taxon>
        <taxon>Bacteroidales</taxon>
        <taxon>Bacteroidaceae</taxon>
        <taxon>Bacteroides</taxon>
    </lineage>
</organism>
<comment type="caution">
    <text evidence="3">The sequence shown here is derived from an EMBL/GenBank/DDBJ whole genome shotgun (WGS) entry which is preliminary data.</text>
</comment>
<evidence type="ECO:0000313" key="3">
    <source>
        <dbReference type="EMBL" id="GAK38200.1"/>
    </source>
</evidence>
<keyword evidence="2" id="KW-0472">Membrane</keyword>
<name>A0A069D764_9BACE</name>